<accession>A0AAD2K5R7</accession>
<evidence type="ECO:0000259" key="1">
    <source>
        <dbReference type="Pfam" id="PF14616"/>
    </source>
</evidence>
<dbReference type="PANTHER" id="PTHR28125">
    <property type="entry name" value="MEIOTIC EXPRESSION UP-REGULATED PROTEIN 26"/>
    <property type="match status" value="1"/>
</dbReference>
<comment type="caution">
    <text evidence="3">The sequence shown here is derived from an EMBL/GenBank/DDBJ whole genome shotgun (WGS) entry which is preliminary data.</text>
</comment>
<dbReference type="Pfam" id="PF14616">
    <property type="entry name" value="Rua1_C"/>
    <property type="match status" value="1"/>
</dbReference>
<dbReference type="PANTHER" id="PTHR28125:SF2">
    <property type="entry name" value="MEIOTIC EXPRESSION UP-REGULATED PROTEIN 26"/>
    <property type="match status" value="1"/>
</dbReference>
<feature type="non-terminal residue" evidence="3">
    <location>
        <position position="1"/>
    </location>
</feature>
<reference evidence="3" key="1">
    <citation type="submission" date="2023-11" db="EMBL/GenBank/DDBJ databases">
        <authorList>
            <person name="De Vega J J."/>
            <person name="De Vega J J."/>
        </authorList>
    </citation>
    <scope>NUCLEOTIDE SEQUENCE</scope>
</reference>
<name>A0AAD2K5R7_9AGAR</name>
<proteinExistence type="predicted"/>
<feature type="domain" description="Transcription regulator Rua1 C-terminal" evidence="1">
    <location>
        <begin position="122"/>
        <end position="245"/>
    </location>
</feature>
<protein>
    <recommendedName>
        <fullName evidence="1">Transcription regulator Rua1 C-terminal domain-containing protein</fullName>
    </recommendedName>
</protein>
<gene>
    <name evidence="3" type="ORF">MYCIT1_LOCUS28336</name>
    <name evidence="2" type="ORF">MYCIT1_LOCUS3121</name>
</gene>
<dbReference type="Proteomes" id="UP001295794">
    <property type="component" value="Unassembled WGS sequence"/>
</dbReference>
<organism evidence="3 4">
    <name type="scientific">Mycena citricolor</name>
    <dbReference type="NCBI Taxonomy" id="2018698"/>
    <lineage>
        <taxon>Eukaryota</taxon>
        <taxon>Fungi</taxon>
        <taxon>Dikarya</taxon>
        <taxon>Basidiomycota</taxon>
        <taxon>Agaricomycotina</taxon>
        <taxon>Agaricomycetes</taxon>
        <taxon>Agaricomycetidae</taxon>
        <taxon>Agaricales</taxon>
        <taxon>Marasmiineae</taxon>
        <taxon>Mycenaceae</taxon>
        <taxon>Mycena</taxon>
    </lineage>
</organism>
<dbReference type="AlphaFoldDB" id="A0AAD2K5R7"/>
<dbReference type="EMBL" id="CAVNYO010000041">
    <property type="protein sequence ID" value="CAK5263616.1"/>
    <property type="molecule type" value="Genomic_DNA"/>
</dbReference>
<dbReference type="InterPro" id="IPR028012">
    <property type="entry name" value="Rua1_C"/>
</dbReference>
<evidence type="ECO:0000313" key="4">
    <source>
        <dbReference type="Proteomes" id="UP001295794"/>
    </source>
</evidence>
<evidence type="ECO:0000313" key="3">
    <source>
        <dbReference type="EMBL" id="CAK5278771.1"/>
    </source>
</evidence>
<sequence length="275" mass="30947">KTLSDFAFNYKCSYSTPPQRITRSQTNALTPLTPLTPSPTKNLGRQSNKRFIINDSDCDSPTAKRAKVNPSLPAYSTRTLPCPPFVVSQDYPLFYRRFPASSYFQDVFIFSNPGGEYNPPRSALDLYSPRFVKGRGASKVGLCPICVERRERGGEGKKVWLPMKVSAFNYHMQYYHGISAATGRPLSPPTNFRLVGRPNHKKGERSSIQEAKCHKCNKWIVVQTIKDIPVKVPELFWWKHAVGCHNGSALPGEKDYFENDAVYRVLVDADTGHAV</sequence>
<keyword evidence="4" id="KW-1185">Reference proteome</keyword>
<evidence type="ECO:0000313" key="2">
    <source>
        <dbReference type="EMBL" id="CAK5263616.1"/>
    </source>
</evidence>
<dbReference type="EMBL" id="CAVNYO010000426">
    <property type="protein sequence ID" value="CAK5278771.1"/>
    <property type="molecule type" value="Genomic_DNA"/>
</dbReference>